<feature type="transmembrane region" description="Helical" evidence="1">
    <location>
        <begin position="194"/>
        <end position="214"/>
    </location>
</feature>
<dbReference type="CTD" id="9808196"/>
<evidence type="ECO:0000313" key="2">
    <source>
        <dbReference type="EMBL" id="EFO88092.1"/>
    </source>
</evidence>
<keyword evidence="1" id="KW-0472">Membrane</keyword>
<dbReference type="GeneID" id="9808196"/>
<sequence>MDSENGTSQLDYCDNVGGNDYYSCIFQNDFAKFIWLISFVLFLPFVSHLVFLLYSYVYNLNRERDRVTAVFQIIDHFHFILKMYYVFYYASILGAIVRDLLGEFTSLITLWFGFFFLFIIPITYEVNQILLSLLAIQRFLIYFFPRTEKYLNFSEVTMKRLVRTLYGLATSFMLLVWTLKYINESVANNLQLAYFLFLNVLVVFSSLLYVPIVISIRKFTNLASAQLNQPQRYVAWQLVAVVAEKMIVYSVIFTKYMFTNNNIDNALFYCKYSDEVSLPLVIQLTYLGCNRRNLQVLFTSLKSNNFPKTIRSICFFSRQVEPVADGMVQSQIISTVAN</sequence>
<protein>
    <recommendedName>
        <fullName evidence="4">Serpentine Receptor, class Z</fullName>
    </recommendedName>
</protein>
<dbReference type="Proteomes" id="UP000008281">
    <property type="component" value="Unassembled WGS sequence"/>
</dbReference>
<dbReference type="HOGENOM" id="CLU_056063_2_0_1"/>
<evidence type="ECO:0008006" key="4">
    <source>
        <dbReference type="Google" id="ProtNLM"/>
    </source>
</evidence>
<dbReference type="InterPro" id="IPR018817">
    <property type="entry name" value="7TM_GPCR_serpentine_rcpt_Srz"/>
</dbReference>
<dbReference type="KEGG" id="crq:GCK72_021772"/>
<gene>
    <name evidence="2" type="ORF">CRE_06008</name>
</gene>
<dbReference type="OrthoDB" id="5875403at2759"/>
<keyword evidence="1" id="KW-1133">Transmembrane helix</keyword>
<feature type="transmembrane region" description="Helical" evidence="1">
    <location>
        <begin position="33"/>
        <end position="57"/>
    </location>
</feature>
<feature type="transmembrane region" description="Helical" evidence="1">
    <location>
        <begin position="234"/>
        <end position="258"/>
    </location>
</feature>
<keyword evidence="3" id="KW-1185">Reference proteome</keyword>
<dbReference type="RefSeq" id="XP_003095991.2">
    <property type="nucleotide sequence ID" value="XM_003095943.2"/>
</dbReference>
<name>E3N6G4_CAERE</name>
<evidence type="ECO:0000256" key="1">
    <source>
        <dbReference type="SAM" id="Phobius"/>
    </source>
</evidence>
<dbReference type="OMA" id="CFESAQI"/>
<dbReference type="InParanoid" id="E3N6G4"/>
<reference evidence="2" key="1">
    <citation type="submission" date="2007-07" db="EMBL/GenBank/DDBJ databases">
        <title>PCAP assembly of the Caenorhabditis remanei genome.</title>
        <authorList>
            <consortium name="The Caenorhabditis remanei Sequencing Consortium"/>
            <person name="Wilson R.K."/>
        </authorList>
    </citation>
    <scope>NUCLEOTIDE SEQUENCE [LARGE SCALE GENOMIC DNA]</scope>
    <source>
        <strain evidence="2">PB4641</strain>
    </source>
</reference>
<feature type="transmembrane region" description="Helical" evidence="1">
    <location>
        <begin position="77"/>
        <end position="97"/>
    </location>
</feature>
<keyword evidence="1" id="KW-0812">Transmembrane</keyword>
<dbReference type="PANTHER" id="PTHR31720">
    <property type="entry name" value="SERPENTINE RECEPTOR, CLASS Z-RELATED"/>
    <property type="match status" value="1"/>
</dbReference>
<dbReference type="eggNOG" id="ENOG502RAYR">
    <property type="taxonomic scope" value="Eukaryota"/>
</dbReference>
<accession>E3N6G4</accession>
<evidence type="ECO:0000313" key="3">
    <source>
        <dbReference type="Proteomes" id="UP000008281"/>
    </source>
</evidence>
<feature type="transmembrane region" description="Helical" evidence="1">
    <location>
        <begin position="128"/>
        <end position="144"/>
    </location>
</feature>
<feature type="transmembrane region" description="Helical" evidence="1">
    <location>
        <begin position="165"/>
        <end position="182"/>
    </location>
</feature>
<proteinExistence type="predicted"/>
<organism evidence="3">
    <name type="scientific">Caenorhabditis remanei</name>
    <name type="common">Caenorhabditis vulgaris</name>
    <dbReference type="NCBI Taxonomy" id="31234"/>
    <lineage>
        <taxon>Eukaryota</taxon>
        <taxon>Metazoa</taxon>
        <taxon>Ecdysozoa</taxon>
        <taxon>Nematoda</taxon>
        <taxon>Chromadorea</taxon>
        <taxon>Rhabditida</taxon>
        <taxon>Rhabditina</taxon>
        <taxon>Rhabditomorpha</taxon>
        <taxon>Rhabditoidea</taxon>
        <taxon>Rhabditidae</taxon>
        <taxon>Peloderinae</taxon>
        <taxon>Caenorhabditis</taxon>
    </lineage>
</organism>
<feature type="transmembrane region" description="Helical" evidence="1">
    <location>
        <begin position="104"/>
        <end position="122"/>
    </location>
</feature>
<dbReference type="AlphaFoldDB" id="E3N6G4"/>
<dbReference type="EMBL" id="DS268540">
    <property type="protein sequence ID" value="EFO88092.1"/>
    <property type="molecule type" value="Genomic_DNA"/>
</dbReference>
<dbReference type="PANTHER" id="PTHR31720:SF12">
    <property type="entry name" value="SERPENTINE RECEPTOR, CLASS T-RELATED"/>
    <property type="match status" value="1"/>
</dbReference>
<dbReference type="Pfam" id="PF10325">
    <property type="entry name" value="7TM_GPCR_Srz"/>
    <property type="match status" value="1"/>
</dbReference>